<keyword evidence="2" id="KW-1185">Reference proteome</keyword>
<sequence>MRLFKAKKLLDGPQVLARGGTPTLSPADSAVTANSAAGYNDIIGLTGSAGTQAQSQSATGKYDGELPSLLTTNDELTTCSDTPTDAPVATVSLLHDCNQHPSAEESTTVMAPAPSPSTGPTDTVCSINNASVGEPSHVRNQAAGDASTRLIRDHLRPRTPPLEPSINGHIPAAIGRNGIGTLAGFRMVTAVPAMVLEDEPPLRATKESKNAKVGRSDARCIIAHILSVRRRWLRNRIGSTNLPVLSCNRFAQSRCETRRNAGFPLSVRRPSQFASDSSHRLKASGP</sequence>
<dbReference type="Proteomes" id="UP000075886">
    <property type="component" value="Unassembled WGS sequence"/>
</dbReference>
<evidence type="ECO:0000313" key="2">
    <source>
        <dbReference type="Proteomes" id="UP000075886"/>
    </source>
</evidence>
<dbReference type="EMBL" id="AXCN02001809">
    <property type="status" value="NOT_ANNOTATED_CDS"/>
    <property type="molecule type" value="Genomic_DNA"/>
</dbReference>
<reference evidence="1" key="2">
    <citation type="submission" date="2020-05" db="UniProtKB">
        <authorList>
            <consortium name="EnsemblMetazoa"/>
        </authorList>
    </citation>
    <scope>IDENTIFICATION</scope>
    <source>
        <strain evidence="1">FAR1</strain>
    </source>
</reference>
<organism evidence="1 2">
    <name type="scientific">Anopheles farauti</name>
    <dbReference type="NCBI Taxonomy" id="69004"/>
    <lineage>
        <taxon>Eukaryota</taxon>
        <taxon>Metazoa</taxon>
        <taxon>Ecdysozoa</taxon>
        <taxon>Arthropoda</taxon>
        <taxon>Hexapoda</taxon>
        <taxon>Insecta</taxon>
        <taxon>Pterygota</taxon>
        <taxon>Neoptera</taxon>
        <taxon>Endopterygota</taxon>
        <taxon>Diptera</taxon>
        <taxon>Nematocera</taxon>
        <taxon>Culicoidea</taxon>
        <taxon>Culicidae</taxon>
        <taxon>Anophelinae</taxon>
        <taxon>Anopheles</taxon>
    </lineage>
</organism>
<name>A0A182QUR9_9DIPT</name>
<dbReference type="AlphaFoldDB" id="A0A182QUR9"/>
<dbReference type="STRING" id="69004.A0A182QUR9"/>
<protein>
    <submittedName>
        <fullName evidence="1">Uncharacterized protein</fullName>
    </submittedName>
</protein>
<proteinExistence type="predicted"/>
<evidence type="ECO:0000313" key="1">
    <source>
        <dbReference type="EnsemblMetazoa" id="AFAF017293-PA"/>
    </source>
</evidence>
<dbReference type="EnsemblMetazoa" id="AFAF017293-RA">
    <property type="protein sequence ID" value="AFAF017293-PA"/>
    <property type="gene ID" value="AFAF017293"/>
</dbReference>
<reference evidence="2" key="1">
    <citation type="submission" date="2014-01" db="EMBL/GenBank/DDBJ databases">
        <title>The Genome Sequence of Anopheles farauti FAR1 (V2).</title>
        <authorList>
            <consortium name="The Broad Institute Genomics Platform"/>
            <person name="Neafsey D.E."/>
            <person name="Besansky N."/>
            <person name="Howell P."/>
            <person name="Walton C."/>
            <person name="Young S.K."/>
            <person name="Zeng Q."/>
            <person name="Gargeya S."/>
            <person name="Fitzgerald M."/>
            <person name="Haas B."/>
            <person name="Abouelleil A."/>
            <person name="Allen A.W."/>
            <person name="Alvarado L."/>
            <person name="Arachchi H.M."/>
            <person name="Berlin A.M."/>
            <person name="Chapman S.B."/>
            <person name="Gainer-Dewar J."/>
            <person name="Goldberg J."/>
            <person name="Griggs A."/>
            <person name="Gujja S."/>
            <person name="Hansen M."/>
            <person name="Howarth C."/>
            <person name="Imamovic A."/>
            <person name="Ireland A."/>
            <person name="Larimer J."/>
            <person name="McCowan C."/>
            <person name="Murphy C."/>
            <person name="Pearson M."/>
            <person name="Poon T.W."/>
            <person name="Priest M."/>
            <person name="Roberts A."/>
            <person name="Saif S."/>
            <person name="Shea T."/>
            <person name="Sisk P."/>
            <person name="Sykes S."/>
            <person name="Wortman J."/>
            <person name="Nusbaum C."/>
            <person name="Birren B."/>
        </authorList>
    </citation>
    <scope>NUCLEOTIDE SEQUENCE [LARGE SCALE GENOMIC DNA]</scope>
    <source>
        <strain evidence="2">FAR1</strain>
    </source>
</reference>
<dbReference type="VEuPathDB" id="VectorBase:AFAF017293"/>
<accession>A0A182QUR9</accession>